<dbReference type="InterPro" id="IPR020802">
    <property type="entry name" value="TesA-like"/>
</dbReference>
<dbReference type="InterPro" id="IPR045851">
    <property type="entry name" value="AMP-bd_C_sf"/>
</dbReference>
<name>A0A110BGN0_NIACI</name>
<reference evidence="7" key="1">
    <citation type="submission" date="2015-12" db="EMBL/GenBank/DDBJ databases">
        <authorList>
            <person name="Shamseldin A."/>
            <person name="Moawad H."/>
            <person name="Abd El-Rahim W.M."/>
            <person name="Sadowsky M.J."/>
        </authorList>
    </citation>
    <scope>NUCLEOTIDE SEQUENCE</scope>
    <source>
        <strain evidence="7">ATCC 31805</strain>
    </source>
</reference>
<dbReference type="Pfam" id="PF00501">
    <property type="entry name" value="AMP-binding"/>
    <property type="match status" value="1"/>
</dbReference>
<comment type="similarity">
    <text evidence="2">Belongs to the ATP-dependent AMP-binding enzyme family.</text>
</comment>
<proteinExistence type="inferred from homology"/>
<dbReference type="SUPFAM" id="SSF52777">
    <property type="entry name" value="CoA-dependent acyltransferases"/>
    <property type="match status" value="1"/>
</dbReference>
<dbReference type="FunFam" id="1.10.1200.10:FF:000005">
    <property type="entry name" value="Nonribosomal peptide synthetase 1"/>
    <property type="match status" value="1"/>
</dbReference>
<dbReference type="EMBL" id="LN999013">
    <property type="protein sequence ID" value="CUX79062.1"/>
    <property type="molecule type" value="Genomic_DNA"/>
</dbReference>
<dbReference type="InterPro" id="IPR029058">
    <property type="entry name" value="AB_hydrolase_fold"/>
</dbReference>
<dbReference type="Pfam" id="PF13193">
    <property type="entry name" value="AMP-binding_C"/>
    <property type="match status" value="1"/>
</dbReference>
<dbReference type="SMART" id="SM00824">
    <property type="entry name" value="PKS_TE"/>
    <property type="match status" value="1"/>
</dbReference>
<dbReference type="Pfam" id="PF00975">
    <property type="entry name" value="Thioesterase"/>
    <property type="match status" value="1"/>
</dbReference>
<dbReference type="InterPro" id="IPR001242">
    <property type="entry name" value="Condensation_dom"/>
</dbReference>
<dbReference type="InterPro" id="IPR000873">
    <property type="entry name" value="AMP-dep_synth/lig_dom"/>
</dbReference>
<dbReference type="FunFam" id="3.40.50.12780:FF:000012">
    <property type="entry name" value="Non-ribosomal peptide synthetase"/>
    <property type="match status" value="1"/>
</dbReference>
<dbReference type="InterPro" id="IPR001031">
    <property type="entry name" value="Thioesterase"/>
</dbReference>
<evidence type="ECO:0000313" key="7">
    <source>
        <dbReference type="EMBL" id="CUX79062.1"/>
    </source>
</evidence>
<dbReference type="NCBIfam" id="TIGR01733">
    <property type="entry name" value="AA-adenyl-dom"/>
    <property type="match status" value="1"/>
</dbReference>
<dbReference type="FunFam" id="3.30.300.30:FF:000010">
    <property type="entry name" value="Enterobactin synthetase component F"/>
    <property type="match status" value="1"/>
</dbReference>
<dbReference type="PROSITE" id="PS00012">
    <property type="entry name" value="PHOSPHOPANTETHEINE"/>
    <property type="match status" value="1"/>
</dbReference>
<reference evidence="7" key="2">
    <citation type="submission" date="2016-02" db="EMBL/GenBank/DDBJ databases">
        <title>Octapeptins revisited.</title>
        <authorList>
            <person name="Velkov T."/>
        </authorList>
    </citation>
    <scope>NUCLEOTIDE SEQUENCE</scope>
    <source>
        <strain evidence="7">ATCC 31805</strain>
    </source>
</reference>
<dbReference type="Pfam" id="PF00550">
    <property type="entry name" value="PP-binding"/>
    <property type="match status" value="1"/>
</dbReference>
<dbReference type="Gene3D" id="3.30.300.30">
    <property type="match status" value="1"/>
</dbReference>
<dbReference type="InterPro" id="IPR010071">
    <property type="entry name" value="AA_adenyl_dom"/>
</dbReference>
<dbReference type="Gene3D" id="3.40.50.1820">
    <property type="entry name" value="alpha/beta hydrolase"/>
    <property type="match status" value="1"/>
</dbReference>
<dbReference type="InterPro" id="IPR020459">
    <property type="entry name" value="AMP-binding"/>
</dbReference>
<dbReference type="GO" id="GO:0043041">
    <property type="term" value="P:amino acid activation for nonribosomal peptide biosynthetic process"/>
    <property type="evidence" value="ECO:0007669"/>
    <property type="project" value="TreeGrafter"/>
</dbReference>
<evidence type="ECO:0000259" key="6">
    <source>
        <dbReference type="PROSITE" id="PS50075"/>
    </source>
</evidence>
<dbReference type="InterPro" id="IPR036736">
    <property type="entry name" value="ACP-like_sf"/>
</dbReference>
<dbReference type="FunFam" id="3.40.50.980:FF:000001">
    <property type="entry name" value="Non-ribosomal peptide synthetase"/>
    <property type="match status" value="1"/>
</dbReference>
<dbReference type="GO" id="GO:0003824">
    <property type="term" value="F:catalytic activity"/>
    <property type="evidence" value="ECO:0007669"/>
    <property type="project" value="InterPro"/>
</dbReference>
<dbReference type="PROSITE" id="PS50075">
    <property type="entry name" value="CARRIER"/>
    <property type="match status" value="1"/>
</dbReference>
<keyword evidence="5" id="KW-0045">Antibiotic biosynthesis</keyword>
<evidence type="ECO:0000256" key="1">
    <source>
        <dbReference type="ARBA" id="ARBA00001957"/>
    </source>
</evidence>
<dbReference type="PROSITE" id="PS00455">
    <property type="entry name" value="AMP_BINDING"/>
    <property type="match status" value="1"/>
</dbReference>
<dbReference type="FunFam" id="2.30.38.10:FF:000001">
    <property type="entry name" value="Non-ribosomal peptide synthetase PvdI"/>
    <property type="match status" value="1"/>
</dbReference>
<evidence type="ECO:0000256" key="3">
    <source>
        <dbReference type="ARBA" id="ARBA00022450"/>
    </source>
</evidence>
<gene>
    <name evidence="7" type="primary">octC</name>
</gene>
<keyword evidence="3" id="KW-0596">Phosphopantetheine</keyword>
<organism evidence="7">
    <name type="scientific">Niallia circulans</name>
    <name type="common">Bacillus circulans</name>
    <dbReference type="NCBI Taxonomy" id="1397"/>
    <lineage>
        <taxon>Bacteria</taxon>
        <taxon>Bacillati</taxon>
        <taxon>Bacillota</taxon>
        <taxon>Bacilli</taxon>
        <taxon>Bacillales</taxon>
        <taxon>Bacillaceae</taxon>
        <taxon>Niallia</taxon>
    </lineage>
</organism>
<dbReference type="GO" id="GO:0031177">
    <property type="term" value="F:phosphopantetheine binding"/>
    <property type="evidence" value="ECO:0007669"/>
    <property type="project" value="TreeGrafter"/>
</dbReference>
<dbReference type="Pfam" id="PF00668">
    <property type="entry name" value="Condensation"/>
    <property type="match status" value="1"/>
</dbReference>
<dbReference type="InterPro" id="IPR020845">
    <property type="entry name" value="AMP-binding_CS"/>
</dbReference>
<evidence type="ECO:0000256" key="5">
    <source>
        <dbReference type="ARBA" id="ARBA00023194"/>
    </source>
</evidence>
<comment type="cofactor">
    <cofactor evidence="1">
        <name>pantetheine 4'-phosphate</name>
        <dbReference type="ChEBI" id="CHEBI:47942"/>
    </cofactor>
</comment>
<evidence type="ECO:0000256" key="4">
    <source>
        <dbReference type="ARBA" id="ARBA00022553"/>
    </source>
</evidence>
<dbReference type="PANTHER" id="PTHR45527:SF1">
    <property type="entry name" value="FATTY ACID SYNTHASE"/>
    <property type="match status" value="1"/>
</dbReference>
<dbReference type="SUPFAM" id="SSF47336">
    <property type="entry name" value="ACP-like"/>
    <property type="match status" value="1"/>
</dbReference>
<dbReference type="InterPro" id="IPR006162">
    <property type="entry name" value="Ppantetheine_attach_site"/>
</dbReference>
<dbReference type="PRINTS" id="PR00154">
    <property type="entry name" value="AMPBINDING"/>
</dbReference>
<dbReference type="Gene3D" id="1.10.1200.10">
    <property type="entry name" value="ACP-like"/>
    <property type="match status" value="1"/>
</dbReference>
<dbReference type="GO" id="GO:0044550">
    <property type="term" value="P:secondary metabolite biosynthetic process"/>
    <property type="evidence" value="ECO:0007669"/>
    <property type="project" value="UniProtKB-ARBA"/>
</dbReference>
<dbReference type="InterPro" id="IPR009081">
    <property type="entry name" value="PP-bd_ACP"/>
</dbReference>
<dbReference type="Gene3D" id="3.40.50.980">
    <property type="match status" value="2"/>
</dbReference>
<dbReference type="InterPro" id="IPR025110">
    <property type="entry name" value="AMP-bd_C"/>
</dbReference>
<accession>A0A110BGN0</accession>
<dbReference type="GO" id="GO:0017000">
    <property type="term" value="P:antibiotic biosynthetic process"/>
    <property type="evidence" value="ECO:0007669"/>
    <property type="project" value="UniProtKB-KW"/>
</dbReference>
<dbReference type="SUPFAM" id="SSF56801">
    <property type="entry name" value="Acetyl-CoA synthetase-like"/>
    <property type="match status" value="1"/>
</dbReference>
<dbReference type="Gene3D" id="1.10.287.490">
    <property type="entry name" value="Helix hairpin bin"/>
    <property type="match status" value="1"/>
</dbReference>
<protein>
    <submittedName>
        <fullName evidence="7">Octapeptin synthase subunit C</fullName>
    </submittedName>
</protein>
<evidence type="ECO:0000256" key="2">
    <source>
        <dbReference type="ARBA" id="ARBA00006432"/>
    </source>
</evidence>
<dbReference type="GO" id="GO:0005829">
    <property type="term" value="C:cytosol"/>
    <property type="evidence" value="ECO:0007669"/>
    <property type="project" value="TreeGrafter"/>
</dbReference>
<dbReference type="PANTHER" id="PTHR45527">
    <property type="entry name" value="NONRIBOSOMAL PEPTIDE SYNTHETASE"/>
    <property type="match status" value="1"/>
</dbReference>
<dbReference type="SUPFAM" id="SSF53474">
    <property type="entry name" value="alpha/beta-Hydrolases"/>
    <property type="match status" value="1"/>
</dbReference>
<dbReference type="Gene3D" id="2.30.38.10">
    <property type="entry name" value="Luciferase, Domain 3"/>
    <property type="match status" value="1"/>
</dbReference>
<feature type="domain" description="Carrier" evidence="6">
    <location>
        <begin position="759"/>
        <end position="834"/>
    </location>
</feature>
<dbReference type="Gene3D" id="3.30.559.30">
    <property type="entry name" value="Nonribosomal peptide synthetase, condensation domain"/>
    <property type="match status" value="1"/>
</dbReference>
<dbReference type="AlphaFoldDB" id="A0A110BGN0"/>
<sequence length="1083" mass="121669">MKSLFAKEEMYWNEKFDAEDSMSFLPYSNSSIKISGADHAAAPGMIQRTLPKELSDRIVRLANGSDMAFFMIVLAGVNGLLHAYTKRENVLVGIPASALNDENPPIQDFLIIKNIIRRESTFKSLLGQIKTSVGEALEHQHIPFRKMIHSMNFEYTPDGVPVVNTMVSFKKIHGSDYAKAVSVDTVFEFDADHDSIRLSVSFDGNRYDQNFMTAAVDHLVRLLSVVLFQPELELGAVDMLSESEKHQLLHGFNDTETEYPRDKTIHQLIEEQAERVPDTVAVVFEKEQLTYRELNERANRLARTLRAEGVQPDQLVGLMVGRSLEMVVGILGILKAGGAYVPIDPEYPEERIRYLLEDSGARLLLTQRRLQERVSFAGKAIALDDEAAYGEDGSNLEAVTGLNDLAYVIYTSGTTGKPKGVLVEHRGLSSLKMMFGETLQMSERDRVVQFASLSFDASCWEIFKALFFGAALYIPTAETILDYRLFESFMNENGITATILPPTYAAYLNPDRMPSLKKLITGGSAVSVEFVQQWKDKVQYFNAYGPTEASIVTSVWAAPTGAVDRKSIPIGRPIQNHRIHIVDSQLQLLPVGVAGELCVAGVGLARGYLNRPELTAEKFVDNPFAPGERMYRTGDLARWLPDGSIEYMGRIDHQVKIRGYRIEIGEVEEQLLKIASVQEAIVIAREDASGQSQLCAYFVAQAKLKATELKEAMAKELPGYMIPSHFVQLERMPLTPNGKIDRKALPAPEASHYETEYVAPRTLLEMKLVQIWQEVLGLDKIGIKDDFFELGGNSINLMRLIQRIYDETGREIPLHKGYQDVTIEAMALENWESGFEQDGNHFMKLNKHGATNLFCFPPGSGFGIGYRGLADRLENRYTVYAIDFIDDSENYEDMLNRYVDEVIRIQDQGPYIFLGYCFGGNLMFEVAKTMEKKGYQVSDLIMVDSWIKESLTPAATTENELLETMEDLTETEKELLENPLIRERVQQKVRATLTYEAQLINTGTVQGNVYELVAEDSDAFRLEHQLPSWRGAAGQAYMEYKLAGAHEKLLEPECIDGTSIVIQRILDQIVEQNDTSRKVLHGG</sequence>
<keyword evidence="4" id="KW-0597">Phosphoprotein</keyword>